<name>A0ABT3A8T9_9ALTE</name>
<protein>
    <submittedName>
        <fullName evidence="4">Endonuclease/exonuclease/phosphatase family protein</fullName>
    </submittedName>
</protein>
<dbReference type="RefSeq" id="WP_263712396.1">
    <property type="nucleotide sequence ID" value="NZ_JAOWKX010000005.1"/>
</dbReference>
<evidence type="ECO:0000256" key="2">
    <source>
        <dbReference type="SAM" id="Phobius"/>
    </source>
</evidence>
<comment type="caution">
    <text evidence="4">The sequence shown here is derived from an EMBL/GenBank/DDBJ whole genome shotgun (WGS) entry which is preliminary data.</text>
</comment>
<evidence type="ECO:0000313" key="4">
    <source>
        <dbReference type="EMBL" id="MCV2885104.1"/>
    </source>
</evidence>
<dbReference type="GO" id="GO:0004519">
    <property type="term" value="F:endonuclease activity"/>
    <property type="evidence" value="ECO:0007669"/>
    <property type="project" value="UniProtKB-KW"/>
</dbReference>
<keyword evidence="4" id="KW-0255">Endonuclease</keyword>
<dbReference type="SUPFAM" id="SSF56219">
    <property type="entry name" value="DNase I-like"/>
    <property type="match status" value="1"/>
</dbReference>
<accession>A0ABT3A8T9</accession>
<feature type="transmembrane region" description="Helical" evidence="2">
    <location>
        <begin position="35"/>
        <end position="53"/>
    </location>
</feature>
<keyword evidence="2" id="KW-0812">Transmembrane</keyword>
<evidence type="ECO:0000259" key="3">
    <source>
        <dbReference type="Pfam" id="PF03372"/>
    </source>
</evidence>
<keyword evidence="2" id="KW-1133">Transmembrane helix</keyword>
<keyword evidence="4" id="KW-0540">Nuclease</keyword>
<keyword evidence="5" id="KW-1185">Reference proteome</keyword>
<keyword evidence="4" id="KW-0378">Hydrolase</keyword>
<feature type="compositionally biased region" description="Basic and acidic residues" evidence="1">
    <location>
        <begin position="340"/>
        <end position="361"/>
    </location>
</feature>
<reference evidence="4 5" key="1">
    <citation type="submission" date="2022-10" db="EMBL/GenBank/DDBJ databases">
        <title>Aestuariibacter sp. AA17 isolated from Montipora capitata coral fragment.</title>
        <authorList>
            <person name="Emsley S.A."/>
            <person name="Pfannmuller K.M."/>
            <person name="Loughran R.M."/>
            <person name="Shlafstein M."/>
            <person name="Papke E."/>
            <person name="Saw J.H."/>
            <person name="Ushijima B."/>
            <person name="Videau P."/>
        </authorList>
    </citation>
    <scope>NUCLEOTIDE SEQUENCE [LARGE SCALE GENOMIC DNA]</scope>
    <source>
        <strain evidence="4 5">AA17</strain>
    </source>
</reference>
<feature type="region of interest" description="Disordered" evidence="1">
    <location>
        <begin position="327"/>
        <end position="361"/>
    </location>
</feature>
<dbReference type="InterPro" id="IPR005135">
    <property type="entry name" value="Endo/exonuclease/phosphatase"/>
</dbReference>
<evidence type="ECO:0000313" key="5">
    <source>
        <dbReference type="Proteomes" id="UP001652504"/>
    </source>
</evidence>
<evidence type="ECO:0000256" key="1">
    <source>
        <dbReference type="SAM" id="MobiDB-lite"/>
    </source>
</evidence>
<proteinExistence type="predicted"/>
<sequence length="361" mass="41555">MFIVLSVATLFVLMATVLPLFNKQVWWIRAFDFPRVQFAALSFIILLVSLFTLPLLHQDTWLLLGIHVVCIAYQLSWILPYTLIAKPEVNALSDTDTPDAEITIITANVLMTNSDPKPLLSHIAHYRPDILVTLETDKKWEKYLHCIEDDYPYSVKCPLDNLYGMHLYSKLPLNNASLKFLVEDDVPSIHTSVALPSGVLLQLHCMHPAPPSPTENDESTERDIELILLAKQLKDDDSPIIVTGDLNDVAWSKSTRLFRQISRLLDPRVGRGMFNTFHANHWFARWPLDHLFHSQHFKIKQVKRLSNIGSDHFPLMTKLAFFINPDNNQQNELPDAEEPEWLRKQREKRNITTHDVPDPTD</sequence>
<organism evidence="4 5">
    <name type="scientific">Fluctibacter corallii</name>
    <dbReference type="NCBI Taxonomy" id="2984329"/>
    <lineage>
        <taxon>Bacteria</taxon>
        <taxon>Pseudomonadati</taxon>
        <taxon>Pseudomonadota</taxon>
        <taxon>Gammaproteobacteria</taxon>
        <taxon>Alteromonadales</taxon>
        <taxon>Alteromonadaceae</taxon>
        <taxon>Fluctibacter</taxon>
    </lineage>
</organism>
<dbReference type="Pfam" id="PF03372">
    <property type="entry name" value="Exo_endo_phos"/>
    <property type="match status" value="1"/>
</dbReference>
<feature type="domain" description="Endonuclease/exonuclease/phosphatase" evidence="3">
    <location>
        <begin position="105"/>
        <end position="312"/>
    </location>
</feature>
<keyword evidence="2" id="KW-0472">Membrane</keyword>
<dbReference type="Gene3D" id="3.60.10.10">
    <property type="entry name" value="Endonuclease/exonuclease/phosphatase"/>
    <property type="match status" value="1"/>
</dbReference>
<dbReference type="EMBL" id="JAOWKX010000005">
    <property type="protein sequence ID" value="MCV2885104.1"/>
    <property type="molecule type" value="Genomic_DNA"/>
</dbReference>
<dbReference type="Proteomes" id="UP001652504">
    <property type="component" value="Unassembled WGS sequence"/>
</dbReference>
<dbReference type="InterPro" id="IPR036691">
    <property type="entry name" value="Endo/exonu/phosph_ase_sf"/>
</dbReference>
<gene>
    <name evidence="4" type="ORF">OE749_10415</name>
</gene>
<feature type="transmembrane region" description="Helical" evidence="2">
    <location>
        <begin position="60"/>
        <end position="79"/>
    </location>
</feature>